<keyword evidence="7" id="KW-1185">Reference proteome</keyword>
<dbReference type="PROSITE" id="PS50932">
    <property type="entry name" value="HTH_LACI_2"/>
    <property type="match status" value="1"/>
</dbReference>
<comment type="caution">
    <text evidence="6">The sequence shown here is derived from an EMBL/GenBank/DDBJ whole genome shotgun (WGS) entry which is preliminary data.</text>
</comment>
<feature type="domain" description="HTH lacI-type" evidence="5">
    <location>
        <begin position="1"/>
        <end position="53"/>
    </location>
</feature>
<dbReference type="RefSeq" id="WP_179492404.1">
    <property type="nucleotide sequence ID" value="NZ_JACCCW010000002.1"/>
</dbReference>
<dbReference type="Pfam" id="PF13377">
    <property type="entry name" value="Peripla_BP_3"/>
    <property type="match status" value="1"/>
</dbReference>
<reference evidence="6 7" key="1">
    <citation type="submission" date="2020-07" db="EMBL/GenBank/DDBJ databases">
        <title>Genomic Encyclopedia of Type Strains, Phase IV (KMG-V): Genome sequencing to study the core and pangenomes of soil and plant-associated prokaryotes.</title>
        <authorList>
            <person name="Whitman W."/>
        </authorList>
    </citation>
    <scope>NUCLEOTIDE SEQUENCE [LARGE SCALE GENOMIC DNA]</scope>
    <source>
        <strain evidence="6 7">X4EP2</strain>
    </source>
</reference>
<dbReference type="Gene3D" id="3.40.50.2300">
    <property type="match status" value="2"/>
</dbReference>
<keyword evidence="4" id="KW-0804">Transcription</keyword>
<dbReference type="EMBL" id="JACCCW010000002">
    <property type="protein sequence ID" value="NYF80768.1"/>
    <property type="molecule type" value="Genomic_DNA"/>
</dbReference>
<dbReference type="Proteomes" id="UP000589520">
    <property type="component" value="Unassembled WGS sequence"/>
</dbReference>
<dbReference type="InterPro" id="IPR010982">
    <property type="entry name" value="Lambda_DNA-bd_dom_sf"/>
</dbReference>
<dbReference type="GO" id="GO:0003700">
    <property type="term" value="F:DNA-binding transcription factor activity"/>
    <property type="evidence" value="ECO:0007669"/>
    <property type="project" value="TreeGrafter"/>
</dbReference>
<protein>
    <submittedName>
        <fullName evidence="6">LacI family transcriptional regulator</fullName>
    </submittedName>
</protein>
<organism evidence="6 7">
    <name type="scientific">Granulicella arctica</name>
    <dbReference type="NCBI Taxonomy" id="940613"/>
    <lineage>
        <taxon>Bacteria</taxon>
        <taxon>Pseudomonadati</taxon>
        <taxon>Acidobacteriota</taxon>
        <taxon>Terriglobia</taxon>
        <taxon>Terriglobales</taxon>
        <taxon>Acidobacteriaceae</taxon>
        <taxon>Granulicella</taxon>
    </lineage>
</organism>
<dbReference type="InterPro" id="IPR046335">
    <property type="entry name" value="LacI/GalR-like_sensor"/>
</dbReference>
<dbReference type="GO" id="GO:0000976">
    <property type="term" value="F:transcription cis-regulatory region binding"/>
    <property type="evidence" value="ECO:0007669"/>
    <property type="project" value="TreeGrafter"/>
</dbReference>
<keyword evidence="1" id="KW-0678">Repressor</keyword>
<dbReference type="SMART" id="SM00354">
    <property type="entry name" value="HTH_LACI"/>
    <property type="match status" value="1"/>
</dbReference>
<dbReference type="PANTHER" id="PTHR30146:SF148">
    <property type="entry name" value="HTH-TYPE TRANSCRIPTIONAL REPRESSOR PURR-RELATED"/>
    <property type="match status" value="1"/>
</dbReference>
<evidence type="ECO:0000259" key="5">
    <source>
        <dbReference type="PROSITE" id="PS50932"/>
    </source>
</evidence>
<evidence type="ECO:0000256" key="1">
    <source>
        <dbReference type="ARBA" id="ARBA00022491"/>
    </source>
</evidence>
<dbReference type="Gene3D" id="1.10.260.40">
    <property type="entry name" value="lambda repressor-like DNA-binding domains"/>
    <property type="match status" value="1"/>
</dbReference>
<dbReference type="SUPFAM" id="SSF53822">
    <property type="entry name" value="Periplasmic binding protein-like I"/>
    <property type="match status" value="1"/>
</dbReference>
<dbReference type="PANTHER" id="PTHR30146">
    <property type="entry name" value="LACI-RELATED TRANSCRIPTIONAL REPRESSOR"/>
    <property type="match status" value="1"/>
</dbReference>
<dbReference type="CDD" id="cd01392">
    <property type="entry name" value="HTH_LacI"/>
    <property type="match status" value="1"/>
</dbReference>
<keyword evidence="3" id="KW-0238">DNA-binding</keyword>
<dbReference type="InterPro" id="IPR000843">
    <property type="entry name" value="HTH_LacI"/>
</dbReference>
<sequence length="351" mass="38465">MKEIARLADVSLGTVSNVLSGLSTVREPLRQRVLEAVQALDYQPNQLARGLRRDKTNIIGMIISDISNPFFPAVVKGAEDTAFKNGYRLFLCNSDNDFAKEETYLHELQTYLPSGLIIMTSNINGSPALADAYRKAGSAVVYVDRLPPLWTGDTVTSMNEQGAYDATKYLIDLGHRRLGMITGSSTRTNSDERVQGFRRALREAKITISPEYVQEGYFEKQSGYANATTLLKLLPRPTAIFAANDLMAFGALTAIRDMGLRCPEDVSVIGFDNLDLAEIVTPALTSVDQSGYQLGAVAAQLIADRIRGDKEPKHTHVLPTALKLRASVAPALIDFETTVKKARGKPAKRSR</sequence>
<evidence type="ECO:0000313" key="6">
    <source>
        <dbReference type="EMBL" id="NYF80768.1"/>
    </source>
</evidence>
<evidence type="ECO:0000313" key="7">
    <source>
        <dbReference type="Proteomes" id="UP000589520"/>
    </source>
</evidence>
<evidence type="ECO:0000256" key="2">
    <source>
        <dbReference type="ARBA" id="ARBA00023015"/>
    </source>
</evidence>
<proteinExistence type="predicted"/>
<dbReference type="SUPFAM" id="SSF47413">
    <property type="entry name" value="lambda repressor-like DNA-binding domains"/>
    <property type="match status" value="1"/>
</dbReference>
<gene>
    <name evidence="6" type="ORF">HDF17_003088</name>
</gene>
<evidence type="ECO:0000256" key="4">
    <source>
        <dbReference type="ARBA" id="ARBA00023163"/>
    </source>
</evidence>
<evidence type="ECO:0000256" key="3">
    <source>
        <dbReference type="ARBA" id="ARBA00023125"/>
    </source>
</evidence>
<name>A0A7Y9PIY6_9BACT</name>
<dbReference type="CDD" id="cd06267">
    <property type="entry name" value="PBP1_LacI_sugar_binding-like"/>
    <property type="match status" value="1"/>
</dbReference>
<dbReference type="InterPro" id="IPR028082">
    <property type="entry name" value="Peripla_BP_I"/>
</dbReference>
<accession>A0A7Y9PIY6</accession>
<dbReference type="Pfam" id="PF00356">
    <property type="entry name" value="LacI"/>
    <property type="match status" value="1"/>
</dbReference>
<dbReference type="AlphaFoldDB" id="A0A7Y9PIY6"/>
<keyword evidence="2" id="KW-0805">Transcription regulation</keyword>